<dbReference type="GO" id="GO:0016758">
    <property type="term" value="F:hexosyltransferase activity"/>
    <property type="evidence" value="ECO:0007669"/>
    <property type="project" value="UniProtKB-ARBA"/>
</dbReference>
<dbReference type="CDD" id="cd00761">
    <property type="entry name" value="Glyco_tranf_GTA_type"/>
    <property type="match status" value="1"/>
</dbReference>
<reference evidence="4" key="3">
    <citation type="submission" date="2020-07" db="EMBL/GenBank/DDBJ databases">
        <authorList>
            <person name="Yang C."/>
        </authorList>
    </citation>
    <scope>NUCLEOTIDE SEQUENCE</scope>
    <source>
        <strain evidence="4">Cx-624</strain>
    </source>
</reference>
<dbReference type="AlphaFoldDB" id="A0A7D7LRN2"/>
<dbReference type="Proteomes" id="UP000515349">
    <property type="component" value="Chromosome"/>
</dbReference>
<proteinExistence type="predicted"/>
<accession>A0A7D7LRN2</accession>
<dbReference type="PANTHER" id="PTHR22916:SF51">
    <property type="entry name" value="GLYCOSYLTRANSFERASE EPSH-RELATED"/>
    <property type="match status" value="1"/>
</dbReference>
<dbReference type="Proteomes" id="UP000539710">
    <property type="component" value="Unassembled WGS sequence"/>
</dbReference>
<dbReference type="InterPro" id="IPR029044">
    <property type="entry name" value="Nucleotide-diphossugar_trans"/>
</dbReference>
<keyword evidence="7" id="KW-1185">Reference proteome</keyword>
<evidence type="ECO:0000259" key="3">
    <source>
        <dbReference type="Pfam" id="PF00535"/>
    </source>
</evidence>
<dbReference type="EMBL" id="CP059472">
    <property type="protein sequence ID" value="QMS99194.1"/>
    <property type="molecule type" value="Genomic_DNA"/>
</dbReference>
<evidence type="ECO:0000313" key="6">
    <source>
        <dbReference type="Proteomes" id="UP000515349"/>
    </source>
</evidence>
<dbReference type="KEGG" id="cbau:H1R16_04085"/>
<dbReference type="SUPFAM" id="SSF53448">
    <property type="entry name" value="Nucleotide-diphospho-sugar transferases"/>
    <property type="match status" value="1"/>
</dbReference>
<name>A0A7D7LRN2_9FLAO</name>
<dbReference type="Gene3D" id="3.90.550.10">
    <property type="entry name" value="Spore Coat Polysaccharide Biosynthesis Protein SpsA, Chain A"/>
    <property type="match status" value="1"/>
</dbReference>
<organism evidence="5 6">
    <name type="scientific">Marnyiella aurantia</name>
    <dbReference type="NCBI Taxonomy" id="2758037"/>
    <lineage>
        <taxon>Bacteria</taxon>
        <taxon>Pseudomonadati</taxon>
        <taxon>Bacteroidota</taxon>
        <taxon>Flavobacteriia</taxon>
        <taxon>Flavobacteriales</taxon>
        <taxon>Weeksellaceae</taxon>
        <taxon>Marnyiella</taxon>
    </lineage>
</organism>
<gene>
    <name evidence="5" type="ORF">H1R16_04085</name>
    <name evidence="4" type="ORF">H2507_09675</name>
</gene>
<dbReference type="PANTHER" id="PTHR22916">
    <property type="entry name" value="GLYCOSYLTRANSFERASE"/>
    <property type="match status" value="1"/>
</dbReference>
<evidence type="ECO:0000256" key="2">
    <source>
        <dbReference type="ARBA" id="ARBA00022679"/>
    </source>
</evidence>
<keyword evidence="2 4" id="KW-0808">Transferase</keyword>
<reference evidence="5 6" key="1">
    <citation type="submission" date="2020-07" db="EMBL/GenBank/DDBJ databases">
        <title>Chryseobacterium sp.cx-624.</title>
        <authorList>
            <person name="Yang C."/>
        </authorList>
    </citation>
    <scope>NUCLEOTIDE SEQUENCE [LARGE SCALE GENOMIC DNA]</scope>
    <source>
        <strain evidence="5">Cx-624</strain>
        <strain evidence="6">cx-624</strain>
    </source>
</reference>
<evidence type="ECO:0000313" key="4">
    <source>
        <dbReference type="EMBL" id="MBA5247438.1"/>
    </source>
</evidence>
<evidence type="ECO:0000313" key="7">
    <source>
        <dbReference type="Proteomes" id="UP000539710"/>
    </source>
</evidence>
<protein>
    <submittedName>
        <fullName evidence="5">Glycosyltransferase family 2 protein</fullName>
    </submittedName>
</protein>
<dbReference type="EMBL" id="JACEUX010000003">
    <property type="protein sequence ID" value="MBA5247438.1"/>
    <property type="molecule type" value="Genomic_DNA"/>
</dbReference>
<evidence type="ECO:0000256" key="1">
    <source>
        <dbReference type="ARBA" id="ARBA00022676"/>
    </source>
</evidence>
<reference evidence="7" key="2">
    <citation type="submission" date="2020-07" db="EMBL/GenBank/DDBJ databases">
        <title>Flavobacterium sp. xlx-214.</title>
        <authorList>
            <person name="Yang C."/>
        </authorList>
    </citation>
    <scope>NUCLEOTIDE SEQUENCE [LARGE SCALE GENOMIC DNA]</scope>
    <source>
        <strain evidence="7">CX-624</strain>
    </source>
</reference>
<dbReference type="RefSeq" id="WP_181887539.1">
    <property type="nucleotide sequence ID" value="NZ_CP059472.1"/>
</dbReference>
<sequence length="314" mass="35874">MENIVISVIVPVYKVEKYLHNCIKSVLNQSHSNLELILVNDGSPDGSRQICDEFAAKDRRIKVIHKENGGLSSARNAGLEVATGEYISFLDSDDFWHEDYLKIMLNLCLEHHADIAQCALTRGSASVFPADRHKEKTHTFDNHSIFLQGAANIIVCAKLYRNHVIGDLRMPEGLINEDDFTTWKFYFKADKIAVTSRPLYYYTINDSSIMATQGKKPNLNFIEAYKERIEFFQDTMHKDLEDCSRAHLCKSMLLSSINSNLTEDQKFTVQQTFTANWNKVKASPYVPLNLKVLFSMYSVTPDITRSLVKKLYKA</sequence>
<dbReference type="Pfam" id="PF00535">
    <property type="entry name" value="Glycos_transf_2"/>
    <property type="match status" value="1"/>
</dbReference>
<dbReference type="InterPro" id="IPR001173">
    <property type="entry name" value="Glyco_trans_2-like"/>
</dbReference>
<evidence type="ECO:0000313" key="5">
    <source>
        <dbReference type="EMBL" id="QMS99194.1"/>
    </source>
</evidence>
<keyword evidence="1" id="KW-0328">Glycosyltransferase</keyword>
<feature type="domain" description="Glycosyltransferase 2-like" evidence="3">
    <location>
        <begin position="7"/>
        <end position="165"/>
    </location>
</feature>